<comment type="caution">
    <text evidence="1">The sequence shown here is derived from an EMBL/GenBank/DDBJ whole genome shotgun (WGS) entry which is preliminary data.</text>
</comment>
<organism evidence="1 2">
    <name type="scientific">Deinococcus malanensis</name>
    <dbReference type="NCBI Taxonomy" id="1706855"/>
    <lineage>
        <taxon>Bacteria</taxon>
        <taxon>Thermotogati</taxon>
        <taxon>Deinococcota</taxon>
        <taxon>Deinococci</taxon>
        <taxon>Deinococcales</taxon>
        <taxon>Deinococcaceae</taxon>
        <taxon>Deinococcus</taxon>
    </lineage>
</organism>
<name>A0ABQ2F1W6_9DEIO</name>
<sequence length="87" mass="9849">MWDVQAPEHRASFLIRGDQGRIAQRVTDIPHQPRRSCGRAEIPGEQAHAAEAMLVEELPLVWREVRAGKVDDQRSRSLHRTSLTGTL</sequence>
<gene>
    <name evidence="1" type="ORF">GCM10008955_38780</name>
</gene>
<protein>
    <submittedName>
        <fullName evidence="1">Uncharacterized protein</fullName>
    </submittedName>
</protein>
<keyword evidence="2" id="KW-1185">Reference proteome</keyword>
<reference evidence="2" key="1">
    <citation type="journal article" date="2019" name="Int. J. Syst. Evol. Microbiol.">
        <title>The Global Catalogue of Microorganisms (GCM) 10K type strain sequencing project: providing services to taxonomists for standard genome sequencing and annotation.</title>
        <authorList>
            <consortium name="The Broad Institute Genomics Platform"/>
            <consortium name="The Broad Institute Genome Sequencing Center for Infectious Disease"/>
            <person name="Wu L."/>
            <person name="Ma J."/>
        </authorList>
    </citation>
    <scope>NUCLEOTIDE SEQUENCE [LARGE SCALE GENOMIC DNA]</scope>
    <source>
        <strain evidence="2">JCM 30331</strain>
    </source>
</reference>
<dbReference type="EMBL" id="BMPP01000026">
    <property type="protein sequence ID" value="GGK41198.1"/>
    <property type="molecule type" value="Genomic_DNA"/>
</dbReference>
<evidence type="ECO:0000313" key="2">
    <source>
        <dbReference type="Proteomes" id="UP000647587"/>
    </source>
</evidence>
<accession>A0ABQ2F1W6</accession>
<proteinExistence type="predicted"/>
<dbReference type="Proteomes" id="UP000647587">
    <property type="component" value="Unassembled WGS sequence"/>
</dbReference>
<evidence type="ECO:0000313" key="1">
    <source>
        <dbReference type="EMBL" id="GGK41198.1"/>
    </source>
</evidence>